<feature type="non-terminal residue" evidence="1">
    <location>
        <position position="57"/>
    </location>
</feature>
<dbReference type="RefSeq" id="XP_014144682.1">
    <property type="nucleotide sequence ID" value="XM_014289207.1"/>
</dbReference>
<accession>A0A0L0F228</accession>
<gene>
    <name evidence="1" type="ORF">SARC_16689</name>
</gene>
<keyword evidence="2" id="KW-1185">Reference proteome</keyword>
<dbReference type="Proteomes" id="UP000054560">
    <property type="component" value="Unassembled WGS sequence"/>
</dbReference>
<organism evidence="1 2">
    <name type="scientific">Sphaeroforma arctica JP610</name>
    <dbReference type="NCBI Taxonomy" id="667725"/>
    <lineage>
        <taxon>Eukaryota</taxon>
        <taxon>Ichthyosporea</taxon>
        <taxon>Ichthyophonida</taxon>
        <taxon>Sphaeroforma</taxon>
    </lineage>
</organism>
<sequence length="57" mass="6699">PAIETEFVRHVKNQADFQLIDRQPFTRTCQADGRQQLMALNEDSFEKRRSHIKGVIK</sequence>
<name>A0A0L0F228_9EUKA</name>
<feature type="non-terminal residue" evidence="1">
    <location>
        <position position="1"/>
    </location>
</feature>
<dbReference type="GeneID" id="25917193"/>
<evidence type="ECO:0000313" key="2">
    <source>
        <dbReference type="Proteomes" id="UP000054560"/>
    </source>
</evidence>
<reference evidence="1 2" key="1">
    <citation type="submission" date="2011-02" db="EMBL/GenBank/DDBJ databases">
        <title>The Genome Sequence of Sphaeroforma arctica JP610.</title>
        <authorList>
            <consortium name="The Broad Institute Genome Sequencing Platform"/>
            <person name="Russ C."/>
            <person name="Cuomo C."/>
            <person name="Young S.K."/>
            <person name="Zeng Q."/>
            <person name="Gargeya S."/>
            <person name="Alvarado L."/>
            <person name="Berlin A."/>
            <person name="Chapman S.B."/>
            <person name="Chen Z."/>
            <person name="Freedman E."/>
            <person name="Gellesch M."/>
            <person name="Goldberg J."/>
            <person name="Griggs A."/>
            <person name="Gujja S."/>
            <person name="Heilman E."/>
            <person name="Heiman D."/>
            <person name="Howarth C."/>
            <person name="Mehta T."/>
            <person name="Neiman D."/>
            <person name="Pearson M."/>
            <person name="Roberts A."/>
            <person name="Saif S."/>
            <person name="Shea T."/>
            <person name="Shenoy N."/>
            <person name="Sisk P."/>
            <person name="Stolte C."/>
            <person name="Sykes S."/>
            <person name="White J."/>
            <person name="Yandava C."/>
            <person name="Burger G."/>
            <person name="Gray M.W."/>
            <person name="Holland P.W.H."/>
            <person name="King N."/>
            <person name="Lang F.B.F."/>
            <person name="Roger A.J."/>
            <person name="Ruiz-Trillo I."/>
            <person name="Haas B."/>
            <person name="Nusbaum C."/>
            <person name="Birren B."/>
        </authorList>
    </citation>
    <scope>NUCLEOTIDE SEQUENCE [LARGE SCALE GENOMIC DNA]</scope>
    <source>
        <strain evidence="1 2">JP610</strain>
    </source>
</reference>
<dbReference type="AlphaFoldDB" id="A0A0L0F228"/>
<proteinExistence type="predicted"/>
<evidence type="ECO:0000313" key="1">
    <source>
        <dbReference type="EMBL" id="KNC70780.1"/>
    </source>
</evidence>
<protein>
    <submittedName>
        <fullName evidence="1">Uncharacterized protein</fullName>
    </submittedName>
</protein>
<dbReference type="EMBL" id="KQ250251">
    <property type="protein sequence ID" value="KNC70780.1"/>
    <property type="molecule type" value="Genomic_DNA"/>
</dbReference>